<accession>A0AA38YPX6</accession>
<evidence type="ECO:0000256" key="1">
    <source>
        <dbReference type="SAM" id="MobiDB-lite"/>
    </source>
</evidence>
<dbReference type="EMBL" id="JARBHA010000018">
    <property type="protein sequence ID" value="KAJ9674493.1"/>
    <property type="molecule type" value="Genomic_DNA"/>
</dbReference>
<evidence type="ECO:0000256" key="2">
    <source>
        <dbReference type="SAM" id="Phobius"/>
    </source>
</evidence>
<evidence type="ECO:0000313" key="3">
    <source>
        <dbReference type="EMBL" id="KAJ9674493.1"/>
    </source>
</evidence>
<dbReference type="AlphaFoldDB" id="A0AA38YPX6"/>
<evidence type="ECO:0000313" key="4">
    <source>
        <dbReference type="Proteomes" id="UP001168098"/>
    </source>
</evidence>
<organism evidence="3 4">
    <name type="scientific">Vitis rotundifolia</name>
    <name type="common">Muscadine grape</name>
    <dbReference type="NCBI Taxonomy" id="103349"/>
    <lineage>
        <taxon>Eukaryota</taxon>
        <taxon>Viridiplantae</taxon>
        <taxon>Streptophyta</taxon>
        <taxon>Embryophyta</taxon>
        <taxon>Tracheophyta</taxon>
        <taxon>Spermatophyta</taxon>
        <taxon>Magnoliopsida</taxon>
        <taxon>eudicotyledons</taxon>
        <taxon>Gunneridae</taxon>
        <taxon>Pentapetalae</taxon>
        <taxon>rosids</taxon>
        <taxon>Vitales</taxon>
        <taxon>Vitaceae</taxon>
        <taxon>Viteae</taxon>
        <taxon>Vitis</taxon>
    </lineage>
</organism>
<proteinExistence type="predicted"/>
<comment type="caution">
    <text evidence="3">The sequence shown here is derived from an EMBL/GenBank/DDBJ whole genome shotgun (WGS) entry which is preliminary data.</text>
</comment>
<feature type="transmembrane region" description="Helical" evidence="2">
    <location>
        <begin position="6"/>
        <end position="25"/>
    </location>
</feature>
<name>A0AA38YPX6_VITRO</name>
<keyword evidence="2" id="KW-0472">Membrane</keyword>
<protein>
    <submittedName>
        <fullName evidence="3">Uncharacterized protein</fullName>
    </submittedName>
</protein>
<reference evidence="3 4" key="1">
    <citation type="journal article" date="2023" name="BMC Biotechnol.">
        <title>Vitis rotundifolia cv Carlos genome sequencing.</title>
        <authorList>
            <person name="Huff M."/>
            <person name="Hulse-Kemp A."/>
            <person name="Scheffler B."/>
            <person name="Youngblood R."/>
            <person name="Simpson S."/>
            <person name="Babiker E."/>
            <person name="Staton M."/>
        </authorList>
    </citation>
    <scope>NUCLEOTIDE SEQUENCE [LARGE SCALE GENOMIC DNA]</scope>
    <source>
        <tissue evidence="3">Leaf</tissue>
    </source>
</reference>
<keyword evidence="4" id="KW-1185">Reference proteome</keyword>
<dbReference type="Proteomes" id="UP001168098">
    <property type="component" value="Unassembled WGS sequence"/>
</dbReference>
<keyword evidence="2" id="KW-0812">Transmembrane</keyword>
<feature type="region of interest" description="Disordered" evidence="1">
    <location>
        <begin position="58"/>
        <end position="110"/>
    </location>
</feature>
<feature type="compositionally biased region" description="Low complexity" evidence="1">
    <location>
        <begin position="91"/>
        <end position="110"/>
    </location>
</feature>
<keyword evidence="2" id="KW-1133">Transmembrane helix</keyword>
<sequence length="110" mass="11576">MAKVKLIMSIYVFILALVLIYGGLLSEGRKLDVEKNSKCEMGVSIDEKIGVLGNLHRSSKANAQPNAPVRQSPGADRLITDNGVDVQSTTPGHSPGVGHSVGPSSNEPNP</sequence>
<gene>
    <name evidence="3" type="ORF">PVL29_023818</name>
</gene>